<organism evidence="2 3">
    <name type="scientific">Glarea lozoyensis (strain ATCC 20868 / MF5171)</name>
    <dbReference type="NCBI Taxonomy" id="1116229"/>
    <lineage>
        <taxon>Eukaryota</taxon>
        <taxon>Fungi</taxon>
        <taxon>Dikarya</taxon>
        <taxon>Ascomycota</taxon>
        <taxon>Pezizomycotina</taxon>
        <taxon>Leotiomycetes</taxon>
        <taxon>Helotiales</taxon>
        <taxon>Helotiaceae</taxon>
        <taxon>Glarea</taxon>
    </lineage>
</organism>
<dbReference type="RefSeq" id="XP_008087609.1">
    <property type="nucleotide sequence ID" value="XM_008089418.1"/>
</dbReference>
<protein>
    <submittedName>
        <fullName evidence="2">Uncharacterized protein</fullName>
    </submittedName>
</protein>
<dbReference type="AlphaFoldDB" id="S3CKN6"/>
<dbReference type="EMBL" id="KE145371">
    <property type="protein sequence ID" value="EPE26290.1"/>
    <property type="molecule type" value="Genomic_DNA"/>
</dbReference>
<reference evidence="2 3" key="1">
    <citation type="journal article" date="2013" name="BMC Genomics">
        <title>Genomics-driven discovery of the pneumocandin biosynthetic gene cluster in the fungus Glarea lozoyensis.</title>
        <authorList>
            <person name="Chen L."/>
            <person name="Yue Q."/>
            <person name="Zhang X."/>
            <person name="Xiang M."/>
            <person name="Wang C."/>
            <person name="Li S."/>
            <person name="Che Y."/>
            <person name="Ortiz-Lopez F.J."/>
            <person name="Bills G.F."/>
            <person name="Liu X."/>
            <person name="An Z."/>
        </authorList>
    </citation>
    <scope>NUCLEOTIDE SEQUENCE [LARGE SCALE GENOMIC DNA]</scope>
    <source>
        <strain evidence="3">ATCC 20868 / MF5171</strain>
    </source>
</reference>
<dbReference type="GeneID" id="19461260"/>
<sequence>MVEGEFCSTGRDSTATGQCNVTSYDARVINSSRCGESSASTADVYSSGGGGMTMSSASSSQVGQPEPYFYVSEGTYYHYNNGDTTRSEVWPKV</sequence>
<dbReference type="Proteomes" id="UP000016922">
    <property type="component" value="Unassembled WGS sequence"/>
</dbReference>
<keyword evidence="3" id="KW-1185">Reference proteome</keyword>
<evidence type="ECO:0000313" key="3">
    <source>
        <dbReference type="Proteomes" id="UP000016922"/>
    </source>
</evidence>
<proteinExistence type="predicted"/>
<evidence type="ECO:0000256" key="1">
    <source>
        <dbReference type="SAM" id="MobiDB-lite"/>
    </source>
</evidence>
<accession>S3CKN6</accession>
<gene>
    <name evidence="2" type="ORF">GLAREA_02202</name>
</gene>
<dbReference type="KEGG" id="glz:GLAREA_02202"/>
<feature type="region of interest" description="Disordered" evidence="1">
    <location>
        <begin position="38"/>
        <end position="63"/>
    </location>
</feature>
<name>S3CKN6_GLAL2</name>
<evidence type="ECO:0000313" key="2">
    <source>
        <dbReference type="EMBL" id="EPE26290.1"/>
    </source>
</evidence>
<dbReference type="HOGENOM" id="CLU_2399875_0_0_1"/>